<dbReference type="InterPro" id="IPR041468">
    <property type="entry name" value="HTH_ParB/Spo0J"/>
</dbReference>
<dbReference type="InterPro" id="IPR003115">
    <property type="entry name" value="ParB_N"/>
</dbReference>
<evidence type="ECO:0000259" key="3">
    <source>
        <dbReference type="SMART" id="SM00470"/>
    </source>
</evidence>
<dbReference type="KEGG" id="vg:80034182"/>
<keyword evidence="2" id="KW-0175">Coiled coil</keyword>
<feature type="coiled-coil region" evidence="2">
    <location>
        <begin position="423"/>
        <end position="455"/>
    </location>
</feature>
<dbReference type="EMBL" id="MZ150784">
    <property type="protein sequence ID" value="QWY84246.1"/>
    <property type="molecule type" value="Genomic_DNA"/>
</dbReference>
<gene>
    <name evidence="4" type="primary">49</name>
    <name evidence="4" type="ORF">SEA_ZAHEER_49</name>
</gene>
<dbReference type="GO" id="GO:0007059">
    <property type="term" value="P:chromosome segregation"/>
    <property type="evidence" value="ECO:0007669"/>
    <property type="project" value="UniProtKB-KW"/>
</dbReference>
<proteinExistence type="predicted"/>
<dbReference type="GO" id="GO:0003677">
    <property type="term" value="F:DNA binding"/>
    <property type="evidence" value="ECO:0007669"/>
    <property type="project" value="InterPro"/>
</dbReference>
<dbReference type="RefSeq" id="YP_010761077.1">
    <property type="nucleotide sequence ID" value="NC_073591.1"/>
</dbReference>
<dbReference type="PANTHER" id="PTHR33375">
    <property type="entry name" value="CHROMOSOME-PARTITIONING PROTEIN PARB-RELATED"/>
    <property type="match status" value="1"/>
</dbReference>
<dbReference type="SUPFAM" id="SSF110849">
    <property type="entry name" value="ParB/Sulfiredoxin"/>
    <property type="match status" value="1"/>
</dbReference>
<name>A0A8F3IP50_9CAUD</name>
<reference evidence="4" key="1">
    <citation type="submission" date="2021-05" db="EMBL/GenBank/DDBJ databases">
        <authorList>
            <person name="Moore L.J."/>
            <person name="Samuelson I.O."/>
            <person name="Sarkilahti S.K."/>
            <person name="Tutterrow P.B."/>
            <person name="Spring A.M."/>
            <person name="Klyczek K."/>
            <person name="Garlena R.A."/>
            <person name="Russell D.A."/>
            <person name="Pope W.H."/>
            <person name="Jacobs-Sera D."/>
            <person name="Hatfull G.F."/>
        </authorList>
    </citation>
    <scope>NUCLEOTIDE SEQUENCE</scope>
</reference>
<dbReference type="Gene3D" id="3.90.1530.10">
    <property type="entry name" value="Conserved hypothetical protein from pyrococcus furiosus pfu- 392566-001, ParB domain"/>
    <property type="match status" value="1"/>
</dbReference>
<organism evidence="4 5">
    <name type="scientific">Arthrobacter phage Zaheer</name>
    <dbReference type="NCBI Taxonomy" id="2836041"/>
    <lineage>
        <taxon>Viruses</taxon>
        <taxon>Duplodnaviria</taxon>
        <taxon>Heunggongvirae</taxon>
        <taxon>Uroviricota</taxon>
        <taxon>Caudoviricetes</taxon>
        <taxon>Daemsvirinae</taxon>
        <taxon>Nanditavirus</taxon>
        <taxon>Nanditavirus zaheer</taxon>
    </lineage>
</organism>
<dbReference type="GeneID" id="80034182"/>
<dbReference type="SMART" id="SM00470">
    <property type="entry name" value="ParB"/>
    <property type="match status" value="1"/>
</dbReference>
<dbReference type="Pfam" id="PF17762">
    <property type="entry name" value="HTH_ParB"/>
    <property type="match status" value="1"/>
</dbReference>
<dbReference type="Pfam" id="PF02195">
    <property type="entry name" value="ParB_N"/>
    <property type="match status" value="1"/>
</dbReference>
<evidence type="ECO:0000256" key="2">
    <source>
        <dbReference type="SAM" id="Coils"/>
    </source>
</evidence>
<sequence>MSTNEFRNVAITELVPHPENPRTDLGSPESLSELANDLRAHGNKTALRVFPISEGEDQGKFLIIEGHRRRAAAELGLVAELFCEIDPTVDTLPKQLVCMLRENTHRVQISAVNEAQAIQTMMEFEGFTSVAKVAKAINRSQATVRKRLLLNKLSDQAKSRIEDNTLNIDQALVLVDFADNEEATQSLLEAASNPREWSWKVEAEVRKRDAPAKVATFEEELKEAGAQYLPEDQRYGSTWHRIYENDENALSTEEHVAAGHKALLDRTWGKLEWYEKLVSAKKPKPELTEEELEAKRRDAQLSAALEIAHAVRAEHIKRVIQDPPEGAARAALLELALSNIHAYTSTYAEMTGVPANDEDGHMALREALRKLSTDQLGLLIHLTNRSAEDSLLQLWAWDEGDYRHRYGPQAWLESLAMIYDYELSSVEQEVLDHFAELHEAEKQDQEQEEQEQIDA</sequence>
<keyword evidence="1" id="KW-0159">Chromosome partition</keyword>
<dbReference type="NCBIfam" id="TIGR00180">
    <property type="entry name" value="parB_part"/>
    <property type="match status" value="1"/>
</dbReference>
<dbReference type="InterPro" id="IPR004437">
    <property type="entry name" value="ParB/RepB/Spo0J"/>
</dbReference>
<evidence type="ECO:0000313" key="5">
    <source>
        <dbReference type="Proteomes" id="UP000693901"/>
    </source>
</evidence>
<evidence type="ECO:0000256" key="1">
    <source>
        <dbReference type="ARBA" id="ARBA00022829"/>
    </source>
</evidence>
<dbReference type="InterPro" id="IPR050336">
    <property type="entry name" value="Chromosome_partition/occlusion"/>
</dbReference>
<protein>
    <submittedName>
        <fullName evidence="4">ParB-like nuclease domain protein</fullName>
    </submittedName>
</protein>
<dbReference type="Gene3D" id="1.10.10.2830">
    <property type="match status" value="1"/>
</dbReference>
<keyword evidence="5" id="KW-1185">Reference proteome</keyword>
<feature type="domain" description="ParB-like N-terminal" evidence="3">
    <location>
        <begin position="7"/>
        <end position="104"/>
    </location>
</feature>
<accession>A0A8F3IP50</accession>
<dbReference type="PANTHER" id="PTHR33375:SF1">
    <property type="entry name" value="CHROMOSOME-PARTITIONING PROTEIN PARB-RELATED"/>
    <property type="match status" value="1"/>
</dbReference>
<evidence type="ECO:0000313" key="4">
    <source>
        <dbReference type="EMBL" id="QWY84246.1"/>
    </source>
</evidence>
<dbReference type="SUPFAM" id="SSF109709">
    <property type="entry name" value="KorB DNA-binding domain-like"/>
    <property type="match status" value="1"/>
</dbReference>
<dbReference type="InterPro" id="IPR036086">
    <property type="entry name" value="ParB/Sulfiredoxin_sf"/>
</dbReference>
<dbReference type="Proteomes" id="UP000693901">
    <property type="component" value="Segment"/>
</dbReference>